<accession>A0A4R8VB35</accession>
<sequence length="208" mass="23866">MWFRRRRRRGLKPFDESKLPRRTVPTVAEAADEGLILTEYAARMVVKNRFILKVLSGTEPWSRTRGRDVARSTLEHLARESEVDAENLGILMGKLRAIPKGERDAQGYDRDDLPNMKHRLAVSVELAHRLRERSTNDTYLDNLVERARGDAWREVAANIEHNLDIEFSPVDADYGRYRARRMRQLVNEDLAALAATVENKAASDWGAL</sequence>
<reference evidence="1 2" key="1">
    <citation type="submission" date="2019-03" db="EMBL/GenBank/DDBJ databases">
        <title>Genomics of glacier-inhabiting Cryobacterium strains.</title>
        <authorList>
            <person name="Liu Q."/>
            <person name="Xin Y.-H."/>
        </authorList>
    </citation>
    <scope>NUCLEOTIDE SEQUENCE [LARGE SCALE GENOMIC DNA]</scope>
    <source>
        <strain evidence="1 2">CGMCC 1.10440</strain>
    </source>
</reference>
<dbReference type="EMBL" id="SOFI01000003">
    <property type="protein sequence ID" value="TFB79310.1"/>
    <property type="molecule type" value="Genomic_DNA"/>
</dbReference>
<dbReference type="RefSeq" id="WP_104095186.1">
    <property type="nucleotide sequence ID" value="NZ_JACHBP010000001.1"/>
</dbReference>
<organism evidence="1 2">
    <name type="scientific">Terrimesophilobacter mesophilus</name>
    <dbReference type="NCBI Taxonomy" id="433647"/>
    <lineage>
        <taxon>Bacteria</taxon>
        <taxon>Bacillati</taxon>
        <taxon>Actinomycetota</taxon>
        <taxon>Actinomycetes</taxon>
        <taxon>Micrococcales</taxon>
        <taxon>Microbacteriaceae</taxon>
        <taxon>Terrimesophilobacter</taxon>
    </lineage>
</organism>
<proteinExistence type="predicted"/>
<dbReference type="Proteomes" id="UP000298488">
    <property type="component" value="Unassembled WGS sequence"/>
</dbReference>
<dbReference type="OrthoDB" id="5118185at2"/>
<comment type="caution">
    <text evidence="1">The sequence shown here is derived from an EMBL/GenBank/DDBJ whole genome shotgun (WGS) entry which is preliminary data.</text>
</comment>
<protein>
    <recommendedName>
        <fullName evidence="3">Asparagine synthase</fullName>
    </recommendedName>
</protein>
<evidence type="ECO:0000313" key="2">
    <source>
        <dbReference type="Proteomes" id="UP000298488"/>
    </source>
</evidence>
<evidence type="ECO:0000313" key="1">
    <source>
        <dbReference type="EMBL" id="TFB79310.1"/>
    </source>
</evidence>
<name>A0A4R8VB35_9MICO</name>
<gene>
    <name evidence="1" type="ORF">E3N84_04125</name>
</gene>
<keyword evidence="2" id="KW-1185">Reference proteome</keyword>
<evidence type="ECO:0008006" key="3">
    <source>
        <dbReference type="Google" id="ProtNLM"/>
    </source>
</evidence>
<dbReference type="AlphaFoldDB" id="A0A4R8VB35"/>